<name>A0A9K3DP09_HELAN</name>
<evidence type="ECO:0000313" key="1">
    <source>
        <dbReference type="EMBL" id="KAF5759022.1"/>
    </source>
</evidence>
<keyword evidence="2" id="KW-1185">Reference proteome</keyword>
<reference evidence="1" key="1">
    <citation type="journal article" date="2017" name="Nature">
        <title>The sunflower genome provides insights into oil metabolism, flowering and Asterid evolution.</title>
        <authorList>
            <person name="Badouin H."/>
            <person name="Gouzy J."/>
            <person name="Grassa C.J."/>
            <person name="Murat F."/>
            <person name="Staton S.E."/>
            <person name="Cottret L."/>
            <person name="Lelandais-Briere C."/>
            <person name="Owens G.L."/>
            <person name="Carrere S."/>
            <person name="Mayjonade B."/>
            <person name="Legrand L."/>
            <person name="Gill N."/>
            <person name="Kane N.C."/>
            <person name="Bowers J.E."/>
            <person name="Hubner S."/>
            <person name="Bellec A."/>
            <person name="Berard A."/>
            <person name="Berges H."/>
            <person name="Blanchet N."/>
            <person name="Boniface M.C."/>
            <person name="Brunel D."/>
            <person name="Catrice O."/>
            <person name="Chaidir N."/>
            <person name="Claudel C."/>
            <person name="Donnadieu C."/>
            <person name="Faraut T."/>
            <person name="Fievet G."/>
            <person name="Helmstetter N."/>
            <person name="King M."/>
            <person name="Knapp S.J."/>
            <person name="Lai Z."/>
            <person name="Le Paslier M.C."/>
            <person name="Lippi Y."/>
            <person name="Lorenzon L."/>
            <person name="Mandel J.R."/>
            <person name="Marage G."/>
            <person name="Marchand G."/>
            <person name="Marquand E."/>
            <person name="Bret-Mestries E."/>
            <person name="Morien E."/>
            <person name="Nambeesan S."/>
            <person name="Nguyen T."/>
            <person name="Pegot-Espagnet P."/>
            <person name="Pouilly N."/>
            <person name="Raftis F."/>
            <person name="Sallet E."/>
            <person name="Schiex T."/>
            <person name="Thomas J."/>
            <person name="Vandecasteele C."/>
            <person name="Vares D."/>
            <person name="Vear F."/>
            <person name="Vautrin S."/>
            <person name="Crespi M."/>
            <person name="Mangin B."/>
            <person name="Burke J.M."/>
            <person name="Salse J."/>
            <person name="Munos S."/>
            <person name="Vincourt P."/>
            <person name="Rieseberg L.H."/>
            <person name="Langlade N.B."/>
        </authorList>
    </citation>
    <scope>NUCLEOTIDE SEQUENCE</scope>
    <source>
        <tissue evidence="1">Leaves</tissue>
    </source>
</reference>
<reference evidence="1" key="2">
    <citation type="submission" date="2020-06" db="EMBL/GenBank/DDBJ databases">
        <title>Helianthus annuus Genome sequencing and assembly Release 2.</title>
        <authorList>
            <person name="Gouzy J."/>
            <person name="Langlade N."/>
            <person name="Munos S."/>
        </authorList>
    </citation>
    <scope>NUCLEOTIDE SEQUENCE</scope>
    <source>
        <tissue evidence="1">Leaves</tissue>
    </source>
</reference>
<protein>
    <submittedName>
        <fullName evidence="1">Uncharacterized protein</fullName>
    </submittedName>
</protein>
<organism evidence="1 2">
    <name type="scientific">Helianthus annuus</name>
    <name type="common">Common sunflower</name>
    <dbReference type="NCBI Taxonomy" id="4232"/>
    <lineage>
        <taxon>Eukaryota</taxon>
        <taxon>Viridiplantae</taxon>
        <taxon>Streptophyta</taxon>
        <taxon>Embryophyta</taxon>
        <taxon>Tracheophyta</taxon>
        <taxon>Spermatophyta</taxon>
        <taxon>Magnoliopsida</taxon>
        <taxon>eudicotyledons</taxon>
        <taxon>Gunneridae</taxon>
        <taxon>Pentapetalae</taxon>
        <taxon>asterids</taxon>
        <taxon>campanulids</taxon>
        <taxon>Asterales</taxon>
        <taxon>Asteraceae</taxon>
        <taxon>Asteroideae</taxon>
        <taxon>Heliantheae alliance</taxon>
        <taxon>Heliantheae</taxon>
        <taxon>Helianthus</taxon>
    </lineage>
</organism>
<dbReference type="Proteomes" id="UP000215914">
    <property type="component" value="Unassembled WGS sequence"/>
</dbReference>
<comment type="caution">
    <text evidence="1">The sequence shown here is derived from an EMBL/GenBank/DDBJ whole genome shotgun (WGS) entry which is preliminary data.</text>
</comment>
<dbReference type="Gramene" id="mRNA:HanXRQr2_Chr16g0736161">
    <property type="protein sequence ID" value="CDS:HanXRQr2_Chr16g0736161.1"/>
    <property type="gene ID" value="HanXRQr2_Chr16g0736161"/>
</dbReference>
<sequence>MNESSGTLLSNGSVTEASWAIFTHSTGKSQAKLVVLKASVIISTFVSRFEMISVTSS</sequence>
<evidence type="ECO:0000313" key="2">
    <source>
        <dbReference type="Proteomes" id="UP000215914"/>
    </source>
</evidence>
<dbReference type="AlphaFoldDB" id="A0A9K3DP09"/>
<gene>
    <name evidence="1" type="ORF">HanXRQr2_Chr16g0736161</name>
</gene>
<accession>A0A9K3DP09</accession>
<dbReference type="EMBL" id="MNCJ02000331">
    <property type="protein sequence ID" value="KAF5759022.1"/>
    <property type="molecule type" value="Genomic_DNA"/>
</dbReference>
<proteinExistence type="predicted"/>